<proteinExistence type="predicted"/>
<dbReference type="Proteomes" id="UP000009183">
    <property type="component" value="Chromosome 13"/>
</dbReference>
<dbReference type="EMBL" id="FN595514">
    <property type="protein sequence ID" value="CCB49833.1"/>
    <property type="molecule type" value="Genomic_DNA"/>
</dbReference>
<keyword evidence="3" id="KW-1185">Reference proteome</keyword>
<evidence type="ECO:0000313" key="2">
    <source>
        <dbReference type="EMBL" id="CCB49833.1"/>
    </source>
</evidence>
<organism evidence="2 3">
    <name type="scientific">Vitis vinifera</name>
    <name type="common">Grape</name>
    <dbReference type="NCBI Taxonomy" id="29760"/>
    <lineage>
        <taxon>Eukaryota</taxon>
        <taxon>Viridiplantae</taxon>
        <taxon>Streptophyta</taxon>
        <taxon>Embryophyta</taxon>
        <taxon>Tracheophyta</taxon>
        <taxon>Spermatophyta</taxon>
        <taxon>Magnoliopsida</taxon>
        <taxon>eudicotyledons</taxon>
        <taxon>Gunneridae</taxon>
        <taxon>Pentapetalae</taxon>
        <taxon>rosids</taxon>
        <taxon>Vitales</taxon>
        <taxon>Vitaceae</taxon>
        <taxon>Viteae</taxon>
        <taxon>Vitis</taxon>
    </lineage>
</organism>
<evidence type="ECO:0000313" key="3">
    <source>
        <dbReference type="Proteomes" id="UP000009183"/>
    </source>
</evidence>
<protein>
    <submittedName>
        <fullName evidence="2">Uncharacterized protein</fullName>
    </submittedName>
</protein>
<dbReference type="AlphaFoldDB" id="F6HC59"/>
<sequence>MGQKWAWSWSCSWSGPIAARVLVGVIENSGSHLKRQRAEESSAEIFLQSNQTLENG</sequence>
<feature type="chain" id="PRO_5003335542" evidence="1">
    <location>
        <begin position="20"/>
        <end position="56"/>
    </location>
</feature>
<evidence type="ECO:0000256" key="1">
    <source>
        <dbReference type="SAM" id="SignalP"/>
    </source>
</evidence>
<accession>F6HC59</accession>
<dbReference type="PaxDb" id="29760-VIT_13s0067g01810.t01"/>
<gene>
    <name evidence="2" type="ordered locus">VIT_13s0067g01810</name>
</gene>
<dbReference type="InParanoid" id="F6HC59"/>
<reference evidence="3" key="1">
    <citation type="journal article" date="2007" name="Nature">
        <title>The grapevine genome sequence suggests ancestral hexaploidization in major angiosperm phyla.</title>
        <authorList>
            <consortium name="The French-Italian Public Consortium for Grapevine Genome Characterization."/>
            <person name="Jaillon O."/>
            <person name="Aury J.-M."/>
            <person name="Noel B."/>
            <person name="Policriti A."/>
            <person name="Clepet C."/>
            <person name="Casagrande A."/>
            <person name="Choisne N."/>
            <person name="Aubourg S."/>
            <person name="Vitulo N."/>
            <person name="Jubin C."/>
            <person name="Vezzi A."/>
            <person name="Legeai F."/>
            <person name="Hugueney P."/>
            <person name="Dasilva C."/>
            <person name="Horner D."/>
            <person name="Mica E."/>
            <person name="Jublot D."/>
            <person name="Poulain J."/>
            <person name="Bruyere C."/>
            <person name="Billault A."/>
            <person name="Segurens B."/>
            <person name="Gouyvenoux M."/>
            <person name="Ugarte E."/>
            <person name="Cattonaro F."/>
            <person name="Anthouard V."/>
            <person name="Vico V."/>
            <person name="Del Fabbro C."/>
            <person name="Alaux M."/>
            <person name="Di Gaspero G."/>
            <person name="Dumas V."/>
            <person name="Felice N."/>
            <person name="Paillard S."/>
            <person name="Juman I."/>
            <person name="Moroldo M."/>
            <person name="Scalabrin S."/>
            <person name="Canaguier A."/>
            <person name="Le Clainche I."/>
            <person name="Malacrida G."/>
            <person name="Durand E."/>
            <person name="Pesole G."/>
            <person name="Laucou V."/>
            <person name="Chatelet P."/>
            <person name="Merdinoglu D."/>
            <person name="Delledonne M."/>
            <person name="Pezzotti M."/>
            <person name="Lecharny A."/>
            <person name="Scarpelli C."/>
            <person name="Artiguenave F."/>
            <person name="Pe M.E."/>
            <person name="Valle G."/>
            <person name="Morgante M."/>
            <person name="Caboche M."/>
            <person name="Adam-Blondon A.-F."/>
            <person name="Weissenbach J."/>
            <person name="Quetier F."/>
            <person name="Wincker P."/>
        </authorList>
    </citation>
    <scope>NUCLEOTIDE SEQUENCE [LARGE SCALE GENOMIC DNA]</scope>
    <source>
        <strain evidence="3">cv. Pinot noir / PN40024</strain>
    </source>
</reference>
<keyword evidence="1" id="KW-0732">Signal</keyword>
<name>F6HC59_VITVI</name>
<dbReference type="HOGENOM" id="CLU_3018184_0_0_1"/>
<feature type="signal peptide" evidence="1">
    <location>
        <begin position="1"/>
        <end position="19"/>
    </location>
</feature>